<feature type="compositionally biased region" description="Polar residues" evidence="2">
    <location>
        <begin position="169"/>
        <end position="199"/>
    </location>
</feature>
<proteinExistence type="predicted"/>
<feature type="compositionally biased region" description="Low complexity" evidence="2">
    <location>
        <begin position="139"/>
        <end position="158"/>
    </location>
</feature>
<feature type="coiled-coil region" evidence="1">
    <location>
        <begin position="755"/>
        <end position="782"/>
    </location>
</feature>
<name>A0A1B6BYH6_9HEMI</name>
<feature type="region of interest" description="Disordered" evidence="2">
    <location>
        <begin position="101"/>
        <end position="261"/>
    </location>
</feature>
<feature type="compositionally biased region" description="Polar residues" evidence="2">
    <location>
        <begin position="692"/>
        <end position="704"/>
    </location>
</feature>
<evidence type="ECO:0000256" key="1">
    <source>
        <dbReference type="SAM" id="Coils"/>
    </source>
</evidence>
<dbReference type="EMBL" id="GEDC01030966">
    <property type="protein sequence ID" value="JAS06332.1"/>
    <property type="molecule type" value="Transcribed_RNA"/>
</dbReference>
<sequence>MDKFEDESSLLKVKSFDKNIKQSPRGIEISSIEKLNNESVFYDELETPIGKYNEGSDSGVETNGGGVIGADVTPAASCDSSLVSCCYSFEDLVSHTIQLSEENQESLTTGDGTSEGGSESSSVKSYNKHVASNRRKTLLSKTSNSSPLSSNSPVLLRSRTPSTRDRSLTGRTPSSSRNSQNTAKTVHLSRSTSVSNTGIRSRKDQSEIFSKGPNTKSSTLNKKSSPTDDGRWPSTVNKIIQKTRPVQSDKKSSVMSSSFSSIEGKANALEKYATLPRRYRKSAENLSGNEIKSSRDPSLNRTASLRRSKVLNSLSATQPSTKTMPPYPKKLRQNKIRIYHEISVQTVLTSSDLEKGLNGTSLPNVHSRIVTMNREVQVDRVSERLKQLEIKLEESKQQILFLESEKQELTTFCNKLNEEKGFYNALITRVQDLLRCKEKLASSQDVVYQLETEVASTNNLVHKQQQEISQLHAICYSLQNELDKSYTEQKNIIQQQQEVEAESAEMQDFLQAEKATINETLKDLEKELSDQKSLLAKKEIELLKQQEECTHLVRISEQRRQEQLSLEARLSSLNLCSRQALLHQDAAVSGASVALSKLGSRLDNLVHALVTSYNISEEDLEDVIFHNEAYSESDRASSMESSPEHQVHGSVGFMAAFLNAIRSATAIRYSSNTTETSSELEQMLSAEPEPQAFSSKDITTLSSPHDTEKHNSFTSISSFEASSIKLVEDESFARRTNDESEQMNRLTNSESLQNLSLAILRRQELEQDSEEQRKDLVTLSSTLSENSLVDQVIEVDNLITKLLKVVRIIQVVNDTSLLKERQQNLEFVDKLEEQKYTAEETILELSKEIEDLKKKFDSTTDSNIDKITALQGHINVKQNQLTNMSKKACLTKQLKENWSQAMTEVKCQHEAINSVLEVLQGVQSIIQQSPALLKLQSDLQDIQSQCVTNLPISVSPDLNANASLILLPTSTNSINGSA</sequence>
<evidence type="ECO:0000313" key="4">
    <source>
        <dbReference type="EMBL" id="JAS35553.1"/>
    </source>
</evidence>
<organism evidence="3">
    <name type="scientific">Clastoptera arizonana</name>
    <name type="common">Arizona spittle bug</name>
    <dbReference type="NCBI Taxonomy" id="38151"/>
    <lineage>
        <taxon>Eukaryota</taxon>
        <taxon>Metazoa</taxon>
        <taxon>Ecdysozoa</taxon>
        <taxon>Arthropoda</taxon>
        <taxon>Hexapoda</taxon>
        <taxon>Insecta</taxon>
        <taxon>Pterygota</taxon>
        <taxon>Neoptera</taxon>
        <taxon>Paraneoptera</taxon>
        <taxon>Hemiptera</taxon>
        <taxon>Auchenorrhyncha</taxon>
        <taxon>Cercopoidea</taxon>
        <taxon>Clastopteridae</taxon>
        <taxon>Clastoptera</taxon>
    </lineage>
</organism>
<evidence type="ECO:0000256" key="2">
    <source>
        <dbReference type="SAM" id="MobiDB-lite"/>
    </source>
</evidence>
<feature type="compositionally biased region" description="Low complexity" evidence="2">
    <location>
        <begin position="213"/>
        <end position="224"/>
    </location>
</feature>
<protein>
    <submittedName>
        <fullName evidence="3">Uncharacterized protein</fullName>
    </submittedName>
</protein>
<reference evidence="3" key="1">
    <citation type="submission" date="2015-12" db="EMBL/GenBank/DDBJ databases">
        <title>De novo transcriptome assembly of four potential Pierce s Disease insect vectors from Arizona vineyards.</title>
        <authorList>
            <person name="Tassone E.E."/>
        </authorList>
    </citation>
    <scope>NUCLEOTIDE SEQUENCE</scope>
</reference>
<feature type="coiled-coil region" evidence="1">
    <location>
        <begin position="828"/>
        <end position="862"/>
    </location>
</feature>
<feature type="region of interest" description="Disordered" evidence="2">
    <location>
        <begin position="284"/>
        <end position="303"/>
    </location>
</feature>
<gene>
    <name evidence="3" type="ORF">g.8373</name>
    <name evidence="4" type="ORF">g.8374</name>
</gene>
<feature type="coiled-coil region" evidence="1">
    <location>
        <begin position="378"/>
        <end position="405"/>
    </location>
</feature>
<dbReference type="EMBL" id="GEDC01001745">
    <property type="protein sequence ID" value="JAS35553.1"/>
    <property type="molecule type" value="Transcribed_RNA"/>
</dbReference>
<feature type="compositionally biased region" description="Low complexity" evidence="2">
    <location>
        <begin position="105"/>
        <end position="122"/>
    </location>
</feature>
<feature type="coiled-coil region" evidence="1">
    <location>
        <begin position="507"/>
        <end position="548"/>
    </location>
</feature>
<evidence type="ECO:0000313" key="3">
    <source>
        <dbReference type="EMBL" id="JAS06332.1"/>
    </source>
</evidence>
<dbReference type="AlphaFoldDB" id="A0A1B6BYH6"/>
<accession>A0A1B6BYH6</accession>
<feature type="region of interest" description="Disordered" evidence="2">
    <location>
        <begin position="678"/>
        <end position="712"/>
    </location>
</feature>
<keyword evidence="1" id="KW-0175">Coiled coil</keyword>
<feature type="compositionally biased region" description="Polar residues" evidence="2">
    <location>
        <begin position="234"/>
        <end position="246"/>
    </location>
</feature>